<dbReference type="InterPro" id="IPR013655">
    <property type="entry name" value="PAS_fold_3"/>
</dbReference>
<gene>
    <name evidence="8" type="ORF">GEMMAAP_01570</name>
</gene>
<dbReference type="InterPro" id="IPR003594">
    <property type="entry name" value="HATPase_dom"/>
</dbReference>
<name>A0A143BFV4_9BACT</name>
<dbReference type="SUPFAM" id="SSF52172">
    <property type="entry name" value="CheY-like"/>
    <property type="match status" value="1"/>
</dbReference>
<dbReference type="InterPro" id="IPR000014">
    <property type="entry name" value="PAS"/>
</dbReference>
<evidence type="ECO:0000259" key="6">
    <source>
        <dbReference type="PROSITE" id="PS50112"/>
    </source>
</evidence>
<feature type="domain" description="PAC" evidence="7">
    <location>
        <begin position="225"/>
        <end position="278"/>
    </location>
</feature>
<proteinExistence type="predicted"/>
<dbReference type="Pfam" id="PF08447">
    <property type="entry name" value="PAS_3"/>
    <property type="match status" value="1"/>
</dbReference>
<dbReference type="PRINTS" id="PR00344">
    <property type="entry name" value="BCTRLSENSOR"/>
</dbReference>
<dbReference type="SMART" id="SM00086">
    <property type="entry name" value="PAC"/>
    <property type="match status" value="3"/>
</dbReference>
<reference evidence="8 9" key="2">
    <citation type="journal article" date="2016" name="Environ. Microbiol. Rep.">
        <title>Metagenomic evidence for the presence of phototrophic Gemmatimonadetes bacteria in diverse environments.</title>
        <authorList>
            <person name="Zeng Y."/>
            <person name="Baumbach J."/>
            <person name="Barbosa E.G."/>
            <person name="Azevedo V."/>
            <person name="Zhang C."/>
            <person name="Koblizek M."/>
        </authorList>
    </citation>
    <scope>NUCLEOTIDE SEQUENCE [LARGE SCALE GENOMIC DNA]</scope>
    <source>
        <strain evidence="8 9">AP64</strain>
    </source>
</reference>
<feature type="domain" description="Response regulatory" evidence="5">
    <location>
        <begin position="649"/>
        <end position="762"/>
    </location>
</feature>
<dbReference type="SMART" id="SM00387">
    <property type="entry name" value="HATPase_c"/>
    <property type="match status" value="1"/>
</dbReference>
<dbReference type="PROSITE" id="PS50110">
    <property type="entry name" value="RESPONSE_REGULATORY"/>
    <property type="match status" value="1"/>
</dbReference>
<dbReference type="SUPFAM" id="SSF47384">
    <property type="entry name" value="Homodimeric domain of signal transducing histidine kinase"/>
    <property type="match status" value="1"/>
</dbReference>
<feature type="domain" description="Histidine kinase" evidence="4">
    <location>
        <begin position="421"/>
        <end position="630"/>
    </location>
</feature>
<dbReference type="InterPro" id="IPR005467">
    <property type="entry name" value="His_kinase_dom"/>
</dbReference>
<reference evidence="8 9" key="1">
    <citation type="journal article" date="2014" name="Proc. Natl. Acad. Sci. U.S.A.">
        <title>Functional type 2 photosynthetic reaction centers found in the rare bacterial phylum Gemmatimonadetes.</title>
        <authorList>
            <person name="Zeng Y."/>
            <person name="Feng F."/>
            <person name="Medova H."/>
            <person name="Dean J."/>
            <person name="Koblizek M."/>
        </authorList>
    </citation>
    <scope>NUCLEOTIDE SEQUENCE [LARGE SCALE GENOMIC DNA]</scope>
    <source>
        <strain evidence="8 9">AP64</strain>
    </source>
</reference>
<evidence type="ECO:0000313" key="9">
    <source>
        <dbReference type="Proteomes" id="UP000076404"/>
    </source>
</evidence>
<evidence type="ECO:0000259" key="5">
    <source>
        <dbReference type="PROSITE" id="PS50110"/>
    </source>
</evidence>
<dbReference type="InterPro" id="IPR013656">
    <property type="entry name" value="PAS_4"/>
</dbReference>
<dbReference type="Gene3D" id="3.30.565.10">
    <property type="entry name" value="Histidine kinase-like ATPase, C-terminal domain"/>
    <property type="match status" value="1"/>
</dbReference>
<dbReference type="PROSITE" id="PS50112">
    <property type="entry name" value="PAS"/>
    <property type="match status" value="2"/>
</dbReference>
<dbReference type="NCBIfam" id="TIGR00229">
    <property type="entry name" value="sensory_box"/>
    <property type="match status" value="2"/>
</dbReference>
<dbReference type="GO" id="GO:0000155">
    <property type="term" value="F:phosphorelay sensor kinase activity"/>
    <property type="evidence" value="ECO:0007669"/>
    <property type="project" value="InterPro"/>
</dbReference>
<dbReference type="Gene3D" id="3.40.50.2300">
    <property type="match status" value="1"/>
</dbReference>
<dbReference type="PANTHER" id="PTHR43065">
    <property type="entry name" value="SENSOR HISTIDINE KINASE"/>
    <property type="match status" value="1"/>
</dbReference>
<dbReference type="Gene3D" id="1.10.287.130">
    <property type="match status" value="1"/>
</dbReference>
<dbReference type="AlphaFoldDB" id="A0A143BFV4"/>
<dbReference type="InterPro" id="IPR001789">
    <property type="entry name" value="Sig_transdc_resp-reg_receiver"/>
</dbReference>
<dbReference type="Gene3D" id="3.30.450.20">
    <property type="entry name" value="PAS domain"/>
    <property type="match status" value="3"/>
</dbReference>
<sequence length="766" mass="81912">MDPAGSVDDHSSRHVVVDVHRLLHDLDVGVVVQDRQLRIVYANPKATTLLGITTDEITTRTTVDERWDVIAPDGTPVLDDAHPGPRALRTGAPVTGVVLGVRRSDAAERVWIMVSAIPEFDAQQQVERVVISFSDVSMAQRSLRAHEAMYQSVFRSMSEGLVIHNMDGTIRAANAAAERVLGLTVEQMTGRSPMDPRWRLVRTDGTPVGSDFIPSEITTRTGVASQAIIGVHRPSGELAWLDVHADPLREPGEAHMSGVLATFTDITAERLATLALESSRAQLQRVLDAVPGIVYTFLHRPNGQGQITFAAGRITEVTGLDAQQVRDNPQLIFSVIDDASAQRVWEKIEAAAAARESYEQVIQFRLPDGEVRWASTYGIPEDTAEGLLYTGVVLDVTREQRMADALRNSQRREAMGEMAGGIAHNFNNMLAVILPNVQLAREGATGTTAQHLADAERAALSASDLVKRMLGLGRVEMRDDLQVDLVPIVREALHFCRQTFDRAITIADDIAVAAAHVRGSASSMQQVVLNLLLNARDAMQGAARSELTVHLSHGADGQVVLSVTDTGAGMSADTLRRIGEPFYTTKPPGSGTGLGLASAFHSINEAGGSWRVASQTEQGTTFTVLLPMVEAAPVPVTPPPVSGGALEGTILIIDDEPMVRSVLARQMTRAGMRAEQADGAEAALELLRAGAVPDLRVILLDLSMPGLSGEAALPLLHDVAPGVPIVALSGHVPDSMMLPGTVAVLQKPLGQHQLVDAVMRAVASGA</sequence>
<dbReference type="Pfam" id="PF02518">
    <property type="entry name" value="HATPase_c"/>
    <property type="match status" value="1"/>
</dbReference>
<dbReference type="SMART" id="SM00448">
    <property type="entry name" value="REC"/>
    <property type="match status" value="1"/>
</dbReference>
<dbReference type="InterPro" id="IPR036097">
    <property type="entry name" value="HisK_dim/P_sf"/>
</dbReference>
<dbReference type="EMBL" id="CP011454">
    <property type="protein sequence ID" value="AMW03886.1"/>
    <property type="molecule type" value="Genomic_DNA"/>
</dbReference>
<dbReference type="InterPro" id="IPR035965">
    <property type="entry name" value="PAS-like_dom_sf"/>
</dbReference>
<dbReference type="Proteomes" id="UP000076404">
    <property type="component" value="Chromosome"/>
</dbReference>
<comment type="catalytic activity">
    <reaction evidence="1">
        <text>ATP + protein L-histidine = ADP + protein N-phospho-L-histidine.</text>
        <dbReference type="EC" id="2.7.13.3"/>
    </reaction>
</comment>
<dbReference type="PROSITE" id="PS50113">
    <property type="entry name" value="PAC"/>
    <property type="match status" value="1"/>
</dbReference>
<dbReference type="STRING" id="1379270.GEMMAAP_01570"/>
<dbReference type="SUPFAM" id="SSF55785">
    <property type="entry name" value="PYP-like sensor domain (PAS domain)"/>
    <property type="match status" value="3"/>
</dbReference>
<dbReference type="PROSITE" id="PS50109">
    <property type="entry name" value="HIS_KIN"/>
    <property type="match status" value="1"/>
</dbReference>
<protein>
    <recommendedName>
        <fullName evidence="2">histidine kinase</fullName>
        <ecNumber evidence="2">2.7.13.3</ecNumber>
    </recommendedName>
</protein>
<keyword evidence="3" id="KW-0597">Phosphoprotein</keyword>
<evidence type="ECO:0000259" key="7">
    <source>
        <dbReference type="PROSITE" id="PS50113"/>
    </source>
</evidence>
<evidence type="ECO:0000313" key="8">
    <source>
        <dbReference type="EMBL" id="AMW03886.1"/>
    </source>
</evidence>
<dbReference type="InterPro" id="IPR011006">
    <property type="entry name" value="CheY-like_superfamily"/>
</dbReference>
<dbReference type="KEGG" id="gph:GEMMAAP_01570"/>
<dbReference type="InterPro" id="IPR004358">
    <property type="entry name" value="Sig_transdc_His_kin-like_C"/>
</dbReference>
<accession>A0A143BFV4</accession>
<organism evidence="8 9">
    <name type="scientific">Gemmatimonas phototrophica</name>
    <dbReference type="NCBI Taxonomy" id="1379270"/>
    <lineage>
        <taxon>Bacteria</taxon>
        <taxon>Pseudomonadati</taxon>
        <taxon>Gemmatimonadota</taxon>
        <taxon>Gemmatimonadia</taxon>
        <taxon>Gemmatimonadales</taxon>
        <taxon>Gemmatimonadaceae</taxon>
        <taxon>Gemmatimonas</taxon>
    </lineage>
</organism>
<dbReference type="InterPro" id="IPR001610">
    <property type="entry name" value="PAC"/>
</dbReference>
<dbReference type="eggNOG" id="COG4191">
    <property type="taxonomic scope" value="Bacteria"/>
</dbReference>
<dbReference type="EC" id="2.7.13.3" evidence="2"/>
<dbReference type="Pfam" id="PF00072">
    <property type="entry name" value="Response_reg"/>
    <property type="match status" value="1"/>
</dbReference>
<feature type="modified residue" description="4-aspartylphosphate" evidence="3">
    <location>
        <position position="701"/>
    </location>
</feature>
<dbReference type="PANTHER" id="PTHR43065:SF42">
    <property type="entry name" value="TWO-COMPONENT SENSOR PPRA"/>
    <property type="match status" value="1"/>
</dbReference>
<keyword evidence="9" id="KW-1185">Reference proteome</keyword>
<evidence type="ECO:0000256" key="1">
    <source>
        <dbReference type="ARBA" id="ARBA00000085"/>
    </source>
</evidence>
<dbReference type="CDD" id="cd00130">
    <property type="entry name" value="PAS"/>
    <property type="match status" value="3"/>
</dbReference>
<dbReference type="Pfam" id="PF08448">
    <property type="entry name" value="PAS_4"/>
    <property type="match status" value="2"/>
</dbReference>
<evidence type="ECO:0000259" key="4">
    <source>
        <dbReference type="PROSITE" id="PS50109"/>
    </source>
</evidence>
<feature type="domain" description="PAS" evidence="6">
    <location>
        <begin position="21"/>
        <end position="91"/>
    </location>
</feature>
<dbReference type="SUPFAM" id="SSF55874">
    <property type="entry name" value="ATPase domain of HSP90 chaperone/DNA topoisomerase II/histidine kinase"/>
    <property type="match status" value="1"/>
</dbReference>
<feature type="domain" description="PAS" evidence="6">
    <location>
        <begin position="146"/>
        <end position="192"/>
    </location>
</feature>
<dbReference type="SMART" id="SM00091">
    <property type="entry name" value="PAS"/>
    <property type="match status" value="3"/>
</dbReference>
<dbReference type="InterPro" id="IPR036890">
    <property type="entry name" value="HATPase_C_sf"/>
</dbReference>
<dbReference type="InterPro" id="IPR000700">
    <property type="entry name" value="PAS-assoc_C"/>
</dbReference>
<evidence type="ECO:0000256" key="3">
    <source>
        <dbReference type="PROSITE-ProRule" id="PRU00169"/>
    </source>
</evidence>
<evidence type="ECO:0000256" key="2">
    <source>
        <dbReference type="ARBA" id="ARBA00012438"/>
    </source>
</evidence>